<organism evidence="2 3">
    <name type="scientific">Segatella hominis</name>
    <dbReference type="NCBI Taxonomy" id="2518605"/>
    <lineage>
        <taxon>Bacteria</taxon>
        <taxon>Pseudomonadati</taxon>
        <taxon>Bacteroidota</taxon>
        <taxon>Bacteroidia</taxon>
        <taxon>Bacteroidales</taxon>
        <taxon>Prevotellaceae</taxon>
        <taxon>Segatella</taxon>
    </lineage>
</organism>
<evidence type="ECO:0000313" key="2">
    <source>
        <dbReference type="EMBL" id="TFH84466.1"/>
    </source>
</evidence>
<dbReference type="Pfam" id="PF18925">
    <property type="entry name" value="DUF5675"/>
    <property type="match status" value="1"/>
</dbReference>
<dbReference type="AlphaFoldDB" id="A0A4Y8VVM8"/>
<accession>A0A4Y8VVM8</accession>
<sequence length="92" mass="9856">MGLTAIPEGSYPVVITKSPRFRRWFPLLVGVPVFTGIRIHSGNMAADTRGCILVGENTIVGRLTSSRATLTKLITSIMAASDQGVAVWITIV</sequence>
<evidence type="ECO:0000259" key="1">
    <source>
        <dbReference type="Pfam" id="PF18925"/>
    </source>
</evidence>
<dbReference type="GeneID" id="302997121"/>
<dbReference type="EMBL" id="SGVY01000002">
    <property type="protein sequence ID" value="TFH84466.1"/>
    <property type="molecule type" value="Genomic_DNA"/>
</dbReference>
<dbReference type="InterPro" id="IPR043732">
    <property type="entry name" value="DUF5675"/>
</dbReference>
<protein>
    <recommendedName>
        <fullName evidence="1">DUF5675 domain-containing protein</fullName>
    </recommendedName>
</protein>
<dbReference type="RefSeq" id="WP_246031254.1">
    <property type="nucleotide sequence ID" value="NZ_SGVY01000002.1"/>
</dbReference>
<dbReference type="Proteomes" id="UP000297872">
    <property type="component" value="Unassembled WGS sequence"/>
</dbReference>
<name>A0A4Y8VVM8_9BACT</name>
<reference evidence="2 3" key="1">
    <citation type="submission" date="2019-02" db="EMBL/GenBank/DDBJ databases">
        <title>Draft Genome Sequence of the Prevotella sp. BCRC 81118, Isolated from Human Feces.</title>
        <authorList>
            <person name="Huang C.-H."/>
        </authorList>
    </citation>
    <scope>NUCLEOTIDE SEQUENCE [LARGE SCALE GENOMIC DNA]</scope>
    <source>
        <strain evidence="2 3">BCRC 81118</strain>
    </source>
</reference>
<keyword evidence="3" id="KW-1185">Reference proteome</keyword>
<evidence type="ECO:0000313" key="3">
    <source>
        <dbReference type="Proteomes" id="UP000297872"/>
    </source>
</evidence>
<proteinExistence type="predicted"/>
<gene>
    <name evidence="2" type="ORF">EXN75_01305</name>
</gene>
<feature type="domain" description="DUF5675" evidence="1">
    <location>
        <begin position="4"/>
        <end position="77"/>
    </location>
</feature>
<comment type="caution">
    <text evidence="2">The sequence shown here is derived from an EMBL/GenBank/DDBJ whole genome shotgun (WGS) entry which is preliminary data.</text>
</comment>